<dbReference type="Proteomes" id="UP000812287">
    <property type="component" value="Unassembled WGS sequence"/>
</dbReference>
<dbReference type="Gene3D" id="1.25.40.10">
    <property type="entry name" value="Tetratricopeptide repeat domain"/>
    <property type="match status" value="1"/>
</dbReference>
<protein>
    <submittedName>
        <fullName evidence="1">Uncharacterized protein</fullName>
    </submittedName>
</protein>
<dbReference type="GeneID" id="66103394"/>
<comment type="caution">
    <text evidence="1">The sequence shown here is derived from an EMBL/GenBank/DDBJ whole genome shotgun (WGS) entry which is preliminary data.</text>
</comment>
<dbReference type="EMBL" id="MU250559">
    <property type="protein sequence ID" value="KAG7441448.1"/>
    <property type="molecule type" value="Genomic_DNA"/>
</dbReference>
<reference evidence="1" key="1">
    <citation type="submission" date="2020-11" db="EMBL/GenBank/DDBJ databases">
        <title>Adaptations for nitrogen fixation in a non-lichenized fungal sporocarp promotes dispersal by wood-feeding termites.</title>
        <authorList>
            <consortium name="DOE Joint Genome Institute"/>
            <person name="Koch R.A."/>
            <person name="Yoon G."/>
            <person name="Arayal U."/>
            <person name="Lail K."/>
            <person name="Amirebrahimi M."/>
            <person name="Labutti K."/>
            <person name="Lipzen A."/>
            <person name="Riley R."/>
            <person name="Barry K."/>
            <person name="Henrissat B."/>
            <person name="Grigoriev I.V."/>
            <person name="Herr J.R."/>
            <person name="Aime M.C."/>
        </authorList>
    </citation>
    <scope>NUCLEOTIDE SEQUENCE</scope>
    <source>
        <strain evidence="1">MCA 3950</strain>
    </source>
</reference>
<sequence length="113" mass="13471">MPNRLLVALLPFARRRYWSSWAPFGYPSSLFDKAHSRANQHQHHHLIQFMSSENLREEGKEYFRQKNYAHARAKFTDALEVDGESIIQYANRSACYYYLRQCVLVHLYCMVII</sequence>
<accession>A0A9P7VI28</accession>
<evidence type="ECO:0000313" key="2">
    <source>
        <dbReference type="Proteomes" id="UP000812287"/>
    </source>
</evidence>
<dbReference type="AlphaFoldDB" id="A0A9P7VI28"/>
<keyword evidence="2" id="KW-1185">Reference proteome</keyword>
<dbReference type="SUPFAM" id="SSF48452">
    <property type="entry name" value="TPR-like"/>
    <property type="match status" value="1"/>
</dbReference>
<dbReference type="RefSeq" id="XP_043034948.1">
    <property type="nucleotide sequence ID" value="XM_043181098.1"/>
</dbReference>
<evidence type="ECO:0000313" key="1">
    <source>
        <dbReference type="EMBL" id="KAG7441448.1"/>
    </source>
</evidence>
<dbReference type="OrthoDB" id="2362444at2759"/>
<gene>
    <name evidence="1" type="ORF">BT62DRAFT_478330</name>
</gene>
<organism evidence="1 2">
    <name type="scientific">Guyanagaster necrorhizus</name>
    <dbReference type="NCBI Taxonomy" id="856835"/>
    <lineage>
        <taxon>Eukaryota</taxon>
        <taxon>Fungi</taxon>
        <taxon>Dikarya</taxon>
        <taxon>Basidiomycota</taxon>
        <taxon>Agaricomycotina</taxon>
        <taxon>Agaricomycetes</taxon>
        <taxon>Agaricomycetidae</taxon>
        <taxon>Agaricales</taxon>
        <taxon>Marasmiineae</taxon>
        <taxon>Physalacriaceae</taxon>
        <taxon>Guyanagaster</taxon>
    </lineage>
</organism>
<dbReference type="InterPro" id="IPR011990">
    <property type="entry name" value="TPR-like_helical_dom_sf"/>
</dbReference>
<proteinExistence type="predicted"/>
<name>A0A9P7VI28_9AGAR</name>